<dbReference type="EMBL" id="DS113359">
    <property type="protein sequence ID" value="EAY09349.1"/>
    <property type="molecule type" value="Genomic_DNA"/>
</dbReference>
<name>A2ED91_TRIV3</name>
<proteinExistence type="predicted"/>
<dbReference type="InterPro" id="IPR053139">
    <property type="entry name" value="Surface_bspA-like"/>
</dbReference>
<dbReference type="STRING" id="5722.A2ED91"/>
<gene>
    <name evidence="1" type="ORF">TVAG_417690</name>
</gene>
<sequence length="520" mass="58888">MFQFNVSLINVEIKSSYSKIPSFCFYNYENLESVLKQYAFYKCTKLKSFTFPDGLKSIEDCSFSECASLSTVSLPNSVEQISGFPENTVFNYDGNNFYPLVYMFLGNDTVREIQPDKIILTTNKEMSFVHTGEEGNIFAEKKNSLQVLNFPSFVTKIVNYAFRSAHIYYLTFPESLLYIGDCAFQGCTDIEKVIIPDSVTCISIWGFYRMENLKEVIIGENVKYLGAGTFQSCIRLSKIVNKASIEELRSNVFSGCAIESFEITSSVKSIARNAFSYCTNLKSITIGENVEFIGEHAFSECISLNAVTIPGNIIYVDISAFPSNTRITFENPLRSIAVIYKYRSGDSIKEILPNKIILNDGSNIDHDGSIDRVERNEFEYKNSLIKVHFPPSLKYIYGSGFHDCPNLKEVIFESADVRYDPRDSFLNCPVTIKYNNVGNIILPYQYADSNQTGEITTSFKLSPYSFHSSKFTSITIEQGLKSIPDYCFGFCLNLTRINLPDSIETIGANAFCFCLNRNYR</sequence>
<dbReference type="PANTHER" id="PTHR45661:SF3">
    <property type="entry name" value="IG-LIKE DOMAIN-CONTAINING PROTEIN"/>
    <property type="match status" value="1"/>
</dbReference>
<dbReference type="SUPFAM" id="SSF52058">
    <property type="entry name" value="L domain-like"/>
    <property type="match status" value="2"/>
</dbReference>
<reference evidence="1" key="2">
    <citation type="journal article" date="2007" name="Science">
        <title>Draft genome sequence of the sexually transmitted pathogen Trichomonas vaginalis.</title>
        <authorList>
            <person name="Carlton J.M."/>
            <person name="Hirt R.P."/>
            <person name="Silva J.C."/>
            <person name="Delcher A.L."/>
            <person name="Schatz M."/>
            <person name="Zhao Q."/>
            <person name="Wortman J.R."/>
            <person name="Bidwell S.L."/>
            <person name="Alsmark U.C.M."/>
            <person name="Besteiro S."/>
            <person name="Sicheritz-Ponten T."/>
            <person name="Noel C.J."/>
            <person name="Dacks J.B."/>
            <person name="Foster P.G."/>
            <person name="Simillion C."/>
            <person name="Van de Peer Y."/>
            <person name="Miranda-Saavedra D."/>
            <person name="Barton G.J."/>
            <person name="Westrop G.D."/>
            <person name="Mueller S."/>
            <person name="Dessi D."/>
            <person name="Fiori P.L."/>
            <person name="Ren Q."/>
            <person name="Paulsen I."/>
            <person name="Zhang H."/>
            <person name="Bastida-Corcuera F.D."/>
            <person name="Simoes-Barbosa A."/>
            <person name="Brown M.T."/>
            <person name="Hayes R.D."/>
            <person name="Mukherjee M."/>
            <person name="Okumura C.Y."/>
            <person name="Schneider R."/>
            <person name="Smith A.J."/>
            <person name="Vanacova S."/>
            <person name="Villalvazo M."/>
            <person name="Haas B.J."/>
            <person name="Pertea M."/>
            <person name="Feldblyum T.V."/>
            <person name="Utterback T.R."/>
            <person name="Shu C.L."/>
            <person name="Osoegawa K."/>
            <person name="de Jong P.J."/>
            <person name="Hrdy I."/>
            <person name="Horvathova L."/>
            <person name="Zubacova Z."/>
            <person name="Dolezal P."/>
            <person name="Malik S.B."/>
            <person name="Logsdon J.M. Jr."/>
            <person name="Henze K."/>
            <person name="Gupta A."/>
            <person name="Wang C.C."/>
            <person name="Dunne R.L."/>
            <person name="Upcroft J.A."/>
            <person name="Upcroft P."/>
            <person name="White O."/>
            <person name="Salzberg S.L."/>
            <person name="Tang P."/>
            <person name="Chiu C.-H."/>
            <person name="Lee Y.-S."/>
            <person name="Embley T.M."/>
            <person name="Coombs G.H."/>
            <person name="Mottram J.C."/>
            <person name="Tachezy J."/>
            <person name="Fraser-Liggett C.M."/>
            <person name="Johnson P.J."/>
        </authorList>
    </citation>
    <scope>NUCLEOTIDE SEQUENCE [LARGE SCALE GENOMIC DNA]</scope>
    <source>
        <strain evidence="1">G3</strain>
    </source>
</reference>
<dbReference type="AlphaFoldDB" id="A2ED91"/>
<dbReference type="InterPro" id="IPR032675">
    <property type="entry name" value="LRR_dom_sf"/>
</dbReference>
<evidence type="ECO:0000313" key="1">
    <source>
        <dbReference type="EMBL" id="EAY09349.1"/>
    </source>
</evidence>
<dbReference type="Gene3D" id="3.80.10.10">
    <property type="entry name" value="Ribonuclease Inhibitor"/>
    <property type="match status" value="3"/>
</dbReference>
<dbReference type="Proteomes" id="UP000001542">
    <property type="component" value="Unassembled WGS sequence"/>
</dbReference>
<reference evidence="1" key="1">
    <citation type="submission" date="2006-10" db="EMBL/GenBank/DDBJ databases">
        <authorList>
            <person name="Amadeo P."/>
            <person name="Zhao Q."/>
            <person name="Wortman J."/>
            <person name="Fraser-Liggett C."/>
            <person name="Carlton J."/>
        </authorList>
    </citation>
    <scope>NUCLEOTIDE SEQUENCE</scope>
    <source>
        <strain evidence="1">G3</strain>
    </source>
</reference>
<dbReference type="VEuPathDB" id="TrichDB:TVAGG3_0876340"/>
<keyword evidence="2" id="KW-1185">Reference proteome</keyword>
<organism evidence="1 2">
    <name type="scientific">Trichomonas vaginalis (strain ATCC PRA-98 / G3)</name>
    <dbReference type="NCBI Taxonomy" id="412133"/>
    <lineage>
        <taxon>Eukaryota</taxon>
        <taxon>Metamonada</taxon>
        <taxon>Parabasalia</taxon>
        <taxon>Trichomonadida</taxon>
        <taxon>Trichomonadidae</taxon>
        <taxon>Trichomonas</taxon>
    </lineage>
</organism>
<dbReference type="InParanoid" id="A2ED91"/>
<dbReference type="VEuPathDB" id="TrichDB:TVAG_417690"/>
<accession>A2ED91</accession>
<evidence type="ECO:0000313" key="2">
    <source>
        <dbReference type="Proteomes" id="UP000001542"/>
    </source>
</evidence>
<dbReference type="InterPro" id="IPR026906">
    <property type="entry name" value="LRR_5"/>
</dbReference>
<dbReference type="PANTHER" id="PTHR45661">
    <property type="entry name" value="SURFACE ANTIGEN"/>
    <property type="match status" value="1"/>
</dbReference>
<dbReference type="KEGG" id="tva:4767265"/>
<protein>
    <submittedName>
        <fullName evidence="1">Surface antigen BspA-like</fullName>
    </submittedName>
</protein>
<dbReference type="SMR" id="A2ED91"/>
<dbReference type="RefSeq" id="XP_001321572.1">
    <property type="nucleotide sequence ID" value="XM_001321537.1"/>
</dbReference>
<dbReference type="Pfam" id="PF13306">
    <property type="entry name" value="LRR_5"/>
    <property type="match status" value="5"/>
</dbReference>